<sequence>MSPKSRTRKPKSAARSKNRRTGPPSNPIADVYRTVVPVFAAEADHTSSLHSELIASELYSVMHQTTNLGPGIDAEMFGDWVRYVERQRDAAAAAMLWALAQVADPPADAEAAAAAQRLMDADVAPPAWLAPLRKLEATEAWMLTDVFGDSIELVIEFRTGRRKHGMAMTIDTNHMGGYATSLTFDESARKLVKDRERFAGHMDGLMQIETASLTEVRAKGIAAIDATDITSDPDLAPEYAASRSLALSRLRALPGSDVVDLADRRIPTEAEELSQFERDEAESERLVAEFLADLQKDPTDHAVRDYEEEFARLAELALMYGRNYDDGRLLRVSPPKISSFSGWFLPRKVMLDDEEREALPLFLESWIAWCGKHQQLPALAIELVQHAAATTLDSVADLVEDGEELTSPGMAFVEGLDMDTMEEAQDAIGRRQLAMPYFGTRIGAEDYPRLNANRADELRLLVLGELKEFHGVGKKEYPRSGEPDGSPVWDAALRELVISQLWHNDPPQVWEAAVRLQSKGLNRLEILAQLQGALSGHVNAAKLRPLTDGAGSDAVHALGYVASLATLGASEGRGGHLRPV</sequence>
<keyword evidence="3" id="KW-1185">Reference proteome</keyword>
<accession>A0ABN3B008</accession>
<feature type="compositionally biased region" description="Basic residues" evidence="1">
    <location>
        <begin position="1"/>
        <end position="20"/>
    </location>
</feature>
<organism evidence="2 3">
    <name type="scientific">Arthrobacter parietis</name>
    <dbReference type="NCBI Taxonomy" id="271434"/>
    <lineage>
        <taxon>Bacteria</taxon>
        <taxon>Bacillati</taxon>
        <taxon>Actinomycetota</taxon>
        <taxon>Actinomycetes</taxon>
        <taxon>Micrococcales</taxon>
        <taxon>Micrococcaceae</taxon>
        <taxon>Arthrobacter</taxon>
    </lineage>
</organism>
<dbReference type="EMBL" id="BAAAON010000003">
    <property type="protein sequence ID" value="GAA2177172.1"/>
    <property type="molecule type" value="Genomic_DNA"/>
</dbReference>
<protein>
    <submittedName>
        <fullName evidence="2">Uncharacterized protein</fullName>
    </submittedName>
</protein>
<name>A0ABN3B008_9MICC</name>
<evidence type="ECO:0000313" key="2">
    <source>
        <dbReference type="EMBL" id="GAA2177172.1"/>
    </source>
</evidence>
<comment type="caution">
    <text evidence="2">The sequence shown here is derived from an EMBL/GenBank/DDBJ whole genome shotgun (WGS) entry which is preliminary data.</text>
</comment>
<reference evidence="2 3" key="1">
    <citation type="journal article" date="2019" name="Int. J. Syst. Evol. Microbiol.">
        <title>The Global Catalogue of Microorganisms (GCM) 10K type strain sequencing project: providing services to taxonomists for standard genome sequencing and annotation.</title>
        <authorList>
            <consortium name="The Broad Institute Genomics Platform"/>
            <consortium name="The Broad Institute Genome Sequencing Center for Infectious Disease"/>
            <person name="Wu L."/>
            <person name="Ma J."/>
        </authorList>
    </citation>
    <scope>NUCLEOTIDE SEQUENCE [LARGE SCALE GENOMIC DNA]</scope>
    <source>
        <strain evidence="2 3">JCM 14917</strain>
    </source>
</reference>
<evidence type="ECO:0000256" key="1">
    <source>
        <dbReference type="SAM" id="MobiDB-lite"/>
    </source>
</evidence>
<proteinExistence type="predicted"/>
<evidence type="ECO:0000313" key="3">
    <source>
        <dbReference type="Proteomes" id="UP001500974"/>
    </source>
</evidence>
<feature type="region of interest" description="Disordered" evidence="1">
    <location>
        <begin position="1"/>
        <end position="28"/>
    </location>
</feature>
<dbReference type="RefSeq" id="WP_346028564.1">
    <property type="nucleotide sequence ID" value="NZ_BAAAON010000003.1"/>
</dbReference>
<dbReference type="Proteomes" id="UP001500974">
    <property type="component" value="Unassembled WGS sequence"/>
</dbReference>
<gene>
    <name evidence="2" type="ORF">GCM10009784_26740</name>
</gene>